<dbReference type="RefSeq" id="WP_123886862.1">
    <property type="nucleotide sequence ID" value="NZ_CP033928.1"/>
</dbReference>
<feature type="compositionally biased region" description="Gly residues" evidence="1">
    <location>
        <begin position="238"/>
        <end position="254"/>
    </location>
</feature>
<dbReference type="InterPro" id="IPR025562">
    <property type="entry name" value="Tae4"/>
</dbReference>
<reference evidence="2 3" key="1">
    <citation type="submission" date="2018-11" db="EMBL/GenBank/DDBJ databases">
        <title>Proposal to divide the Flavobacteriaceae and reorganize its genera based on Amino Acid Identity values calculated from whole genome sequences.</title>
        <authorList>
            <person name="Nicholson A.C."/>
            <person name="Gulvik C.A."/>
            <person name="Whitney A.M."/>
            <person name="Humrighouse B.W."/>
            <person name="Bell M."/>
            <person name="Holmes B."/>
            <person name="Steigerwalt A."/>
            <person name="Villarma A."/>
            <person name="Sheth M."/>
            <person name="Batra D."/>
            <person name="Pryor J."/>
            <person name="Bernardet J.-F."/>
            <person name="Hugo C."/>
            <person name="Kampfer P."/>
            <person name="Newman J."/>
            <person name="Mcquiston J.R."/>
        </authorList>
    </citation>
    <scope>NUCLEOTIDE SEQUENCE [LARGE SCALE GENOMIC DNA]</scope>
    <source>
        <strain evidence="2 3">G0211</strain>
    </source>
</reference>
<evidence type="ECO:0000313" key="2">
    <source>
        <dbReference type="EMBL" id="AZA62386.1"/>
    </source>
</evidence>
<dbReference type="Proteomes" id="UP000269076">
    <property type="component" value="Chromosome"/>
</dbReference>
<name>A0A3G6N9U2_9FLAO</name>
<evidence type="ECO:0000313" key="3">
    <source>
        <dbReference type="Proteomes" id="UP000269076"/>
    </source>
</evidence>
<dbReference type="Gene3D" id="3.90.1720.70">
    <property type="match status" value="1"/>
</dbReference>
<protein>
    <recommendedName>
        <fullName evidence="4">Type VI secretion system (T6SS), amidase effector protein 4</fullName>
    </recommendedName>
</protein>
<dbReference type="EMBL" id="CP033928">
    <property type="protein sequence ID" value="AZA62386.1"/>
    <property type="molecule type" value="Genomic_DNA"/>
</dbReference>
<sequence>MKKISIIMLFALLFLLLACRTENLIEENHSDDYDSRIQLTSKKISLNEAKHKLKLVTELTKAQDLLSNIKSDASGKTVNYGNGFTINTDKVLYIESDTNHYSYTFNIQRDNKLENEPLENLVLSPLADGTYKELLVSYNLTPQEKHTLLIGGTIDTRDKVTVTELTKGTVRDNEQLGKTITGSTCGYEEEQVWISCSEHVHDQNNVPDWLECEAERPPSMYTIITWKCHYTTDVGTPGNPGGGNGGYPGGGTGEPGTPTQPIEISSFPIFVKNLQPDLKTIINNAANAEFKSGLQGYYDASYGSNEAQIFITWAIQFKADNPSTTWPQFENWFMTKSEGQDFFYDPDYWEDPNLNFQQQTLPSWNTFYSAYPNESSAQLYGVVGDAVAQAQIDYPVETQNGCALKVSRALNYSGIVIPNIPGKTLKGADNKYYFLNAKALNVWMRKTFGVSPNNPRHKNFTKLDGGNNGKNFPNLFKNKKGIFSIVSPSNSSWASGHADILYSNGTCKAGCHFFDGDILYIDFWELN</sequence>
<dbReference type="AlphaFoldDB" id="A0A3G6N9U2"/>
<feature type="region of interest" description="Disordered" evidence="1">
    <location>
        <begin position="237"/>
        <end position="256"/>
    </location>
</feature>
<evidence type="ECO:0000256" key="1">
    <source>
        <dbReference type="SAM" id="MobiDB-lite"/>
    </source>
</evidence>
<dbReference type="PROSITE" id="PS51257">
    <property type="entry name" value="PROKAR_LIPOPROTEIN"/>
    <property type="match status" value="1"/>
</dbReference>
<evidence type="ECO:0008006" key="4">
    <source>
        <dbReference type="Google" id="ProtNLM"/>
    </source>
</evidence>
<dbReference type="Pfam" id="PF14113">
    <property type="entry name" value="Tae4"/>
    <property type="match status" value="1"/>
</dbReference>
<organism evidence="2 3">
    <name type="scientific">Chryseobacterium indoltheticum</name>
    <dbReference type="NCBI Taxonomy" id="254"/>
    <lineage>
        <taxon>Bacteria</taxon>
        <taxon>Pseudomonadati</taxon>
        <taxon>Bacteroidota</taxon>
        <taxon>Flavobacteriia</taxon>
        <taxon>Flavobacteriales</taxon>
        <taxon>Weeksellaceae</taxon>
        <taxon>Chryseobacterium group</taxon>
        <taxon>Chryseobacterium</taxon>
    </lineage>
</organism>
<accession>A0A3G6N9U2</accession>
<gene>
    <name evidence="2" type="ORF">EG340_15705</name>
</gene>
<proteinExistence type="predicted"/>